<evidence type="ECO:0000313" key="4">
    <source>
        <dbReference type="EMBL" id="MTS51816.1"/>
    </source>
</evidence>
<keyword evidence="1" id="KW-1133">Transmembrane helix</keyword>
<dbReference type="AlphaFoldDB" id="A0A6I3R5S4"/>
<dbReference type="EMBL" id="WMZR01000011">
    <property type="protein sequence ID" value="MTS51816.1"/>
    <property type="molecule type" value="Genomic_DNA"/>
</dbReference>
<keyword evidence="1" id="KW-0472">Membrane</keyword>
<evidence type="ECO:0000313" key="6">
    <source>
        <dbReference type="Proteomes" id="UP000472755"/>
    </source>
</evidence>
<keyword evidence="1" id="KW-0812">Transmembrane</keyword>
<evidence type="ECO:0000313" key="5">
    <source>
        <dbReference type="Proteomes" id="UP000449193"/>
    </source>
</evidence>
<proteinExistence type="predicted"/>
<dbReference type="Proteomes" id="UP000472755">
    <property type="component" value="Unassembled WGS sequence"/>
</dbReference>
<dbReference type="EMBL" id="WMZU01000025">
    <property type="protein sequence ID" value="MTS28337.1"/>
    <property type="molecule type" value="Genomic_DNA"/>
</dbReference>
<comment type="caution">
    <text evidence="2">The sequence shown here is derived from an EMBL/GenBank/DDBJ whole genome shotgun (WGS) entry which is preliminary data.</text>
</comment>
<feature type="transmembrane region" description="Helical" evidence="1">
    <location>
        <begin position="33"/>
        <end position="56"/>
    </location>
</feature>
<accession>A0A6I3R5S4</accession>
<dbReference type="Proteomes" id="UP000449193">
    <property type="component" value="Unassembled WGS sequence"/>
</dbReference>
<dbReference type="InterPro" id="IPR027417">
    <property type="entry name" value="P-loop_NTPase"/>
</dbReference>
<dbReference type="EMBL" id="WMZU01000025">
    <property type="protein sequence ID" value="MTS28347.1"/>
    <property type="molecule type" value="Genomic_DNA"/>
</dbReference>
<evidence type="ECO:0000313" key="3">
    <source>
        <dbReference type="EMBL" id="MTS28347.1"/>
    </source>
</evidence>
<evidence type="ECO:0000256" key="1">
    <source>
        <dbReference type="SAM" id="Phobius"/>
    </source>
</evidence>
<evidence type="ECO:0000313" key="2">
    <source>
        <dbReference type="EMBL" id="MTS28337.1"/>
    </source>
</evidence>
<protein>
    <recommendedName>
        <fullName evidence="7">Zona occludens toxin N-terminal domain-containing protein</fullName>
    </recommendedName>
</protein>
<gene>
    <name evidence="4" type="ORF">GMD52_09715</name>
    <name evidence="2" type="ORF">GMD59_13730</name>
    <name evidence="3" type="ORF">GMD59_13780</name>
</gene>
<reference evidence="5 6" key="1">
    <citation type="journal article" date="2019" name="Nat. Med.">
        <title>A library of human gut bacterial isolates paired with longitudinal multiomics data enables mechanistic microbiome research.</title>
        <authorList>
            <person name="Poyet M."/>
            <person name="Groussin M."/>
            <person name="Gibbons S.M."/>
            <person name="Avila-Pacheco J."/>
            <person name="Jiang X."/>
            <person name="Kearney S.M."/>
            <person name="Perrotta A.R."/>
            <person name="Berdy B."/>
            <person name="Zhao S."/>
            <person name="Lieberman T.D."/>
            <person name="Swanson P.K."/>
            <person name="Smith M."/>
            <person name="Roesemann S."/>
            <person name="Alexander J.E."/>
            <person name="Rich S.A."/>
            <person name="Livny J."/>
            <person name="Vlamakis H."/>
            <person name="Clish C."/>
            <person name="Bullock K."/>
            <person name="Deik A."/>
            <person name="Scott J."/>
            <person name="Pierce K.A."/>
            <person name="Xavier R.J."/>
            <person name="Alm E.J."/>
        </authorList>
    </citation>
    <scope>NUCLEOTIDE SEQUENCE [LARGE SCALE GENOMIC DNA]</scope>
    <source>
        <strain evidence="2 6">BIOML-A4</strain>
        <strain evidence="4 5">BIOML-A7</strain>
    </source>
</reference>
<sequence>MVSASPFWYFCLCDDFPFRIQHGAESWRRAVVVVIWLFFGLFILVFAASVTFRLIVLHPLAVPRYGLVDLFKYFKYKQYNECKTGELVAYVGLFGKGKTLSAVHKVCTLYHLYNGKDVWDAERGDFVIQRVKIISNVHLSSVPYERFVSLEQIVLAADLNRKYDEENHTRTITLVLGDEFSVQLNSRSFKTNINPLFLNTVLTCRHHHISLYYTAQRFAHVDALLRQVTSYVVSCDKLWRLQRHYVFDAWEMENATNPQNIRPVRRTGFFVFNRDYAAYDTLACVGNLKKAFEEGDMLSEQEILELQCNQGPNMDAVAQPSRRYLRSRKKMH</sequence>
<evidence type="ECO:0008006" key="7">
    <source>
        <dbReference type="Google" id="ProtNLM"/>
    </source>
</evidence>
<dbReference type="RefSeq" id="WP_155201656.1">
    <property type="nucleotide sequence ID" value="NZ_WMZL01000023.1"/>
</dbReference>
<dbReference type="Gene3D" id="3.40.50.300">
    <property type="entry name" value="P-loop containing nucleotide triphosphate hydrolases"/>
    <property type="match status" value="1"/>
</dbReference>
<name>A0A6I3R5S4_9FIRM</name>
<organism evidence="2 6">
    <name type="scientific">Ruthenibacterium lactatiformans</name>
    <dbReference type="NCBI Taxonomy" id="1550024"/>
    <lineage>
        <taxon>Bacteria</taxon>
        <taxon>Bacillati</taxon>
        <taxon>Bacillota</taxon>
        <taxon>Clostridia</taxon>
        <taxon>Eubacteriales</taxon>
        <taxon>Oscillospiraceae</taxon>
        <taxon>Ruthenibacterium</taxon>
    </lineage>
</organism>